<dbReference type="Pfam" id="PF00831">
    <property type="entry name" value="Ribosomal_L29"/>
    <property type="match status" value="1"/>
</dbReference>
<keyword evidence="3 5" id="KW-0687">Ribonucleoprotein</keyword>
<comment type="caution">
    <text evidence="7">The sequence shown here is derived from an EMBL/GenBank/DDBJ whole genome shotgun (WGS) entry which is preliminary data.</text>
</comment>
<evidence type="ECO:0000256" key="1">
    <source>
        <dbReference type="ARBA" id="ARBA00009254"/>
    </source>
</evidence>
<dbReference type="InterPro" id="IPR036049">
    <property type="entry name" value="Ribosomal_uL29_sf"/>
</dbReference>
<evidence type="ECO:0000256" key="3">
    <source>
        <dbReference type="ARBA" id="ARBA00023274"/>
    </source>
</evidence>
<protein>
    <recommendedName>
        <fullName evidence="4 5">Large ribosomal subunit protein uL29</fullName>
    </recommendedName>
</protein>
<evidence type="ECO:0000256" key="5">
    <source>
        <dbReference type="HAMAP-Rule" id="MF_00374"/>
    </source>
</evidence>
<evidence type="ECO:0000256" key="4">
    <source>
        <dbReference type="ARBA" id="ARBA00035204"/>
    </source>
</evidence>
<dbReference type="GO" id="GO:0006412">
    <property type="term" value="P:translation"/>
    <property type="evidence" value="ECO:0007669"/>
    <property type="project" value="UniProtKB-UniRule"/>
</dbReference>
<dbReference type="GO" id="GO:0005840">
    <property type="term" value="C:ribosome"/>
    <property type="evidence" value="ECO:0007669"/>
    <property type="project" value="UniProtKB-KW"/>
</dbReference>
<organism evidence="7 8">
    <name type="scientific">candidate division WOR-1 bacterium DG_54_3</name>
    <dbReference type="NCBI Taxonomy" id="1703775"/>
    <lineage>
        <taxon>Bacteria</taxon>
        <taxon>Bacillati</taxon>
        <taxon>Saganbacteria</taxon>
    </lineage>
</organism>
<keyword evidence="6" id="KW-0175">Coiled coil</keyword>
<evidence type="ECO:0000313" key="8">
    <source>
        <dbReference type="Proteomes" id="UP000051861"/>
    </source>
</evidence>
<evidence type="ECO:0000256" key="6">
    <source>
        <dbReference type="SAM" id="Coils"/>
    </source>
</evidence>
<dbReference type="HAMAP" id="MF_00374">
    <property type="entry name" value="Ribosomal_uL29"/>
    <property type="match status" value="1"/>
</dbReference>
<dbReference type="GO" id="GO:1990904">
    <property type="term" value="C:ribonucleoprotein complex"/>
    <property type="evidence" value="ECO:0007669"/>
    <property type="project" value="UniProtKB-KW"/>
</dbReference>
<dbReference type="EMBL" id="LIZX01000012">
    <property type="protein sequence ID" value="KPJ69840.1"/>
    <property type="molecule type" value="Genomic_DNA"/>
</dbReference>
<accession>A0A0S7Y568</accession>
<evidence type="ECO:0000313" key="7">
    <source>
        <dbReference type="EMBL" id="KPJ69840.1"/>
    </source>
</evidence>
<dbReference type="GO" id="GO:0003735">
    <property type="term" value="F:structural constituent of ribosome"/>
    <property type="evidence" value="ECO:0007669"/>
    <property type="project" value="InterPro"/>
</dbReference>
<dbReference type="SUPFAM" id="SSF46561">
    <property type="entry name" value="Ribosomal protein L29 (L29p)"/>
    <property type="match status" value="1"/>
</dbReference>
<dbReference type="Gene3D" id="1.10.287.310">
    <property type="match status" value="1"/>
</dbReference>
<dbReference type="AlphaFoldDB" id="A0A0S7Y568"/>
<dbReference type="CDD" id="cd00427">
    <property type="entry name" value="Ribosomal_L29_HIP"/>
    <property type="match status" value="1"/>
</dbReference>
<dbReference type="Proteomes" id="UP000051861">
    <property type="component" value="Unassembled WGS sequence"/>
</dbReference>
<evidence type="ECO:0000256" key="2">
    <source>
        <dbReference type="ARBA" id="ARBA00022980"/>
    </source>
</evidence>
<dbReference type="InterPro" id="IPR018254">
    <property type="entry name" value="Ribosomal_uL29_CS"/>
</dbReference>
<dbReference type="FunFam" id="1.10.287.310:FF:000001">
    <property type="entry name" value="50S ribosomal protein L29"/>
    <property type="match status" value="1"/>
</dbReference>
<dbReference type="NCBIfam" id="TIGR00012">
    <property type="entry name" value="L29"/>
    <property type="match status" value="1"/>
</dbReference>
<proteinExistence type="inferred from homology"/>
<reference evidence="7 8" key="1">
    <citation type="journal article" date="2015" name="Microbiome">
        <title>Genomic resolution of linkages in carbon, nitrogen, and sulfur cycling among widespread estuary sediment bacteria.</title>
        <authorList>
            <person name="Baker B.J."/>
            <person name="Lazar C.S."/>
            <person name="Teske A.P."/>
            <person name="Dick G.J."/>
        </authorList>
    </citation>
    <scope>NUCLEOTIDE SEQUENCE [LARGE SCALE GENOMIC DNA]</scope>
    <source>
        <strain evidence="7">DG_54_3</strain>
    </source>
</reference>
<comment type="similarity">
    <text evidence="1 5">Belongs to the universal ribosomal protein uL29 family.</text>
</comment>
<dbReference type="InterPro" id="IPR001854">
    <property type="entry name" value="Ribosomal_uL29"/>
</dbReference>
<gene>
    <name evidence="5" type="primary">rpmC</name>
    <name evidence="7" type="ORF">AMJ44_01880</name>
</gene>
<dbReference type="PROSITE" id="PS00579">
    <property type="entry name" value="RIBOSOMAL_L29"/>
    <property type="match status" value="1"/>
</dbReference>
<sequence length="63" mass="7596">MKSAELRELDIEELKKREDELRRELMLSRIAKVNQQLKNPLKLRELRREIARILTIIREKGGK</sequence>
<keyword evidence="2 5" id="KW-0689">Ribosomal protein</keyword>
<feature type="coiled-coil region" evidence="6">
    <location>
        <begin position="4"/>
        <end position="31"/>
    </location>
</feature>
<name>A0A0S7Y568_UNCSA</name>